<evidence type="ECO:0008006" key="4">
    <source>
        <dbReference type="Google" id="ProtNLM"/>
    </source>
</evidence>
<organism evidence="2 3">
    <name type="scientific">Teichococcus aerophilus</name>
    <dbReference type="NCBI Taxonomy" id="1224513"/>
    <lineage>
        <taxon>Bacteria</taxon>
        <taxon>Pseudomonadati</taxon>
        <taxon>Pseudomonadota</taxon>
        <taxon>Alphaproteobacteria</taxon>
        <taxon>Acetobacterales</taxon>
        <taxon>Roseomonadaceae</taxon>
        <taxon>Roseomonas</taxon>
    </lineage>
</organism>
<dbReference type="EMBL" id="JACTVA010000007">
    <property type="protein sequence ID" value="MBC9206392.1"/>
    <property type="molecule type" value="Genomic_DNA"/>
</dbReference>
<reference evidence="2 3" key="1">
    <citation type="journal article" date="2013" name="Int. J. Syst. Evol. Microbiol.">
        <title>Roseomonas aerophila sp. nov., isolated from air.</title>
        <authorList>
            <person name="Kim S.J."/>
            <person name="Weon H.Y."/>
            <person name="Ahn J.H."/>
            <person name="Hong S.B."/>
            <person name="Seok S.J."/>
            <person name="Whang K.S."/>
            <person name="Kwon S.W."/>
        </authorList>
    </citation>
    <scope>NUCLEOTIDE SEQUENCE [LARGE SCALE GENOMIC DNA]</scope>
    <source>
        <strain evidence="2 3">NBRC 108923</strain>
    </source>
</reference>
<keyword evidence="3" id="KW-1185">Reference proteome</keyword>
<protein>
    <recommendedName>
        <fullName evidence="4">Cyclase dehydrase</fullName>
    </recommendedName>
</protein>
<evidence type="ECO:0000313" key="3">
    <source>
        <dbReference type="Proteomes" id="UP000626026"/>
    </source>
</evidence>
<dbReference type="Proteomes" id="UP000626026">
    <property type="component" value="Unassembled WGS sequence"/>
</dbReference>
<sequence length="169" mass="17610">MNMLMKSARSPGDPRVISTGPGTLASPDQLARGLGWFSIGLGMLELFGAHRVARTLGLEGSEWMIRACGAREIGSGVACLSVNPAPGVAARIAGDALDIATLAVAAQQDDPRRGNAQLALLAVLGITVLDVICHQGLTARHARQPGPGRDYRDRSGFPKGLAHARNAQV</sequence>
<accession>A0ABR7RJT2</accession>
<evidence type="ECO:0000256" key="1">
    <source>
        <dbReference type="SAM" id="MobiDB-lite"/>
    </source>
</evidence>
<evidence type="ECO:0000313" key="2">
    <source>
        <dbReference type="EMBL" id="MBC9206392.1"/>
    </source>
</evidence>
<name>A0ABR7RJT2_9PROT</name>
<feature type="region of interest" description="Disordered" evidence="1">
    <location>
        <begin position="1"/>
        <end position="22"/>
    </location>
</feature>
<gene>
    <name evidence="2" type="ORF">IBL26_06055</name>
</gene>
<proteinExistence type="predicted"/>
<comment type="caution">
    <text evidence="2">The sequence shown here is derived from an EMBL/GenBank/DDBJ whole genome shotgun (WGS) entry which is preliminary data.</text>
</comment>